<protein>
    <submittedName>
        <fullName evidence="1">Acyl transferase/acyl hydrolase/lysophospholipase</fullName>
    </submittedName>
</protein>
<evidence type="ECO:0000313" key="2">
    <source>
        <dbReference type="Proteomes" id="UP001150879"/>
    </source>
</evidence>
<reference evidence="1" key="1">
    <citation type="submission" date="2022-11" db="EMBL/GenBank/DDBJ databases">
        <authorList>
            <person name="Petersen C."/>
        </authorList>
    </citation>
    <scope>NUCLEOTIDE SEQUENCE</scope>
    <source>
        <strain evidence="1">IBT 16849</strain>
    </source>
</reference>
<dbReference type="GO" id="GO:0016787">
    <property type="term" value="F:hydrolase activity"/>
    <property type="evidence" value="ECO:0007669"/>
    <property type="project" value="UniProtKB-KW"/>
</dbReference>
<dbReference type="InterPro" id="IPR016039">
    <property type="entry name" value="Thiolase-like"/>
</dbReference>
<dbReference type="GO" id="GO:0016746">
    <property type="term" value="F:acyltransferase activity"/>
    <property type="evidence" value="ECO:0007669"/>
    <property type="project" value="InterPro"/>
</dbReference>
<comment type="caution">
    <text evidence="1">The sequence shown here is derived from an EMBL/GenBank/DDBJ whole genome shotgun (WGS) entry which is preliminary data.</text>
</comment>
<keyword evidence="1" id="KW-0808">Transferase</keyword>
<dbReference type="SUPFAM" id="SSF53901">
    <property type="entry name" value="Thiolase-like"/>
    <property type="match status" value="1"/>
</dbReference>
<evidence type="ECO:0000313" key="1">
    <source>
        <dbReference type="EMBL" id="KAJ5205562.1"/>
    </source>
</evidence>
<dbReference type="Gene3D" id="3.40.47.10">
    <property type="match status" value="1"/>
</dbReference>
<keyword evidence="2" id="KW-1185">Reference proteome</keyword>
<proteinExistence type="predicted"/>
<organism evidence="1 2">
    <name type="scientific">Penicillium cf. griseofulvum</name>
    <dbReference type="NCBI Taxonomy" id="2972120"/>
    <lineage>
        <taxon>Eukaryota</taxon>
        <taxon>Fungi</taxon>
        <taxon>Dikarya</taxon>
        <taxon>Ascomycota</taxon>
        <taxon>Pezizomycotina</taxon>
        <taxon>Eurotiomycetes</taxon>
        <taxon>Eurotiomycetidae</taxon>
        <taxon>Eurotiales</taxon>
        <taxon>Aspergillaceae</taxon>
        <taxon>Penicillium</taxon>
    </lineage>
</organism>
<dbReference type="AlphaFoldDB" id="A0A9W9T157"/>
<dbReference type="OrthoDB" id="329835at2759"/>
<dbReference type="EMBL" id="JAPQKP010000002">
    <property type="protein sequence ID" value="KAJ5205562.1"/>
    <property type="molecule type" value="Genomic_DNA"/>
</dbReference>
<sequence>MDPIQRQMLGVAYKELDNAGIPLEGIDGQPVACYVASYSSGRLMGLDYGNMQNRDAEDRPDNHGVATSLRIRSNLYLSPGHCMDSGSVTHTHFTSALCHTFDTDAVGYVKGKPVSYVMVKRMSDSIRDLSSSASS</sequence>
<keyword evidence="1" id="KW-0378">Hydrolase</keyword>
<accession>A0A9W9T157</accession>
<reference evidence="1" key="2">
    <citation type="journal article" date="2023" name="IMA Fungus">
        <title>Comparative genomic study of the Penicillium genus elucidates a diverse pangenome and 15 lateral gene transfer events.</title>
        <authorList>
            <person name="Petersen C."/>
            <person name="Sorensen T."/>
            <person name="Nielsen M.R."/>
            <person name="Sondergaard T.E."/>
            <person name="Sorensen J.L."/>
            <person name="Fitzpatrick D.A."/>
            <person name="Frisvad J.C."/>
            <person name="Nielsen K.L."/>
        </authorList>
    </citation>
    <scope>NUCLEOTIDE SEQUENCE</scope>
    <source>
        <strain evidence="1">IBT 16849</strain>
    </source>
</reference>
<name>A0A9W9T157_9EURO</name>
<gene>
    <name evidence="1" type="ORF">N7472_002010</name>
</gene>
<dbReference type="Proteomes" id="UP001150879">
    <property type="component" value="Unassembled WGS sequence"/>
</dbReference>